<accession>A0A915AFP5</accession>
<proteinExistence type="predicted"/>
<evidence type="ECO:0000313" key="2">
    <source>
        <dbReference type="WBParaSite" id="PgR006_g043_t05"/>
    </source>
</evidence>
<organism evidence="1 2">
    <name type="scientific">Parascaris univalens</name>
    <name type="common">Nematode worm</name>
    <dbReference type="NCBI Taxonomy" id="6257"/>
    <lineage>
        <taxon>Eukaryota</taxon>
        <taxon>Metazoa</taxon>
        <taxon>Ecdysozoa</taxon>
        <taxon>Nematoda</taxon>
        <taxon>Chromadorea</taxon>
        <taxon>Rhabditida</taxon>
        <taxon>Spirurina</taxon>
        <taxon>Ascaridomorpha</taxon>
        <taxon>Ascaridoidea</taxon>
        <taxon>Ascarididae</taxon>
        <taxon>Parascaris</taxon>
    </lineage>
</organism>
<name>A0A915AFP5_PARUN</name>
<dbReference type="Proteomes" id="UP000887569">
    <property type="component" value="Unplaced"/>
</dbReference>
<protein>
    <submittedName>
        <fullName evidence="2">Glutamate dehydrogenase</fullName>
    </submittedName>
</protein>
<dbReference type="AlphaFoldDB" id="A0A915AFP5"/>
<sequence length="135" mass="15015">RLYDEVPTSRIGISSNISIALSTMKLTSIGMLSTIARSISRLASVRCIASSQRVCNLSASTADESLPMDEQMNPSFFKMVDYYFDKGSTVIQPKLVEEIHSRGMTKKDKENLVKGIISSMKTVDKVEEIKQLYAN</sequence>
<reference evidence="2" key="1">
    <citation type="submission" date="2022-11" db="UniProtKB">
        <authorList>
            <consortium name="WormBaseParasite"/>
        </authorList>
    </citation>
    <scope>IDENTIFICATION</scope>
</reference>
<dbReference type="WBParaSite" id="PgR006_g043_t05">
    <property type="protein sequence ID" value="PgR006_g043_t05"/>
    <property type="gene ID" value="PgR006_g043"/>
</dbReference>
<evidence type="ECO:0000313" key="1">
    <source>
        <dbReference type="Proteomes" id="UP000887569"/>
    </source>
</evidence>
<keyword evidence="1" id="KW-1185">Reference proteome</keyword>
<dbReference type="Gene3D" id="1.10.287.140">
    <property type="match status" value="1"/>
</dbReference>